<dbReference type="InterPro" id="IPR000836">
    <property type="entry name" value="PRTase_dom"/>
</dbReference>
<gene>
    <name evidence="2" type="ORF">EDC57_0413</name>
</gene>
<dbReference type="GO" id="GO:0016757">
    <property type="term" value="F:glycosyltransferase activity"/>
    <property type="evidence" value="ECO:0007669"/>
    <property type="project" value="UniProtKB-KW"/>
</dbReference>
<dbReference type="PANTHER" id="PTHR11608">
    <property type="entry name" value="BIFUNCTIONAL PROTEIN PYRR"/>
    <property type="match status" value="1"/>
</dbReference>
<organism evidence="2 3">
    <name type="scientific">Inmirania thermothiophila</name>
    <dbReference type="NCBI Taxonomy" id="1750597"/>
    <lineage>
        <taxon>Bacteria</taxon>
        <taxon>Pseudomonadati</taxon>
        <taxon>Pseudomonadota</taxon>
        <taxon>Gammaproteobacteria</taxon>
        <taxon>Chromatiales</taxon>
        <taxon>Ectothiorhodospiraceae</taxon>
        <taxon>Inmirania</taxon>
    </lineage>
</organism>
<evidence type="ECO:0000259" key="1">
    <source>
        <dbReference type="Pfam" id="PF00156"/>
    </source>
</evidence>
<keyword evidence="2" id="KW-0808">Transferase</keyword>
<dbReference type="EMBL" id="RJVI01000001">
    <property type="protein sequence ID" value="ROR34515.1"/>
    <property type="molecule type" value="Genomic_DNA"/>
</dbReference>
<dbReference type="SUPFAM" id="SSF53271">
    <property type="entry name" value="PRTase-like"/>
    <property type="match status" value="1"/>
</dbReference>
<name>A0A3N1Y6X2_9GAMM</name>
<evidence type="ECO:0000313" key="3">
    <source>
        <dbReference type="Proteomes" id="UP000276634"/>
    </source>
</evidence>
<dbReference type="InterPro" id="IPR029057">
    <property type="entry name" value="PRTase-like"/>
</dbReference>
<dbReference type="PANTHER" id="PTHR11608:SF0">
    <property type="entry name" value="BIFUNCTIONAL PROTEIN PYRR"/>
    <property type="match status" value="1"/>
</dbReference>
<reference evidence="2 3" key="1">
    <citation type="submission" date="2018-11" db="EMBL/GenBank/DDBJ databases">
        <title>Genomic Encyclopedia of Type Strains, Phase IV (KMG-IV): sequencing the most valuable type-strain genomes for metagenomic binning, comparative biology and taxonomic classification.</title>
        <authorList>
            <person name="Goeker M."/>
        </authorList>
    </citation>
    <scope>NUCLEOTIDE SEQUENCE [LARGE SCALE GENOMIC DNA]</scope>
    <source>
        <strain evidence="2 3">DSM 100275</strain>
    </source>
</reference>
<dbReference type="AlphaFoldDB" id="A0A3N1Y6X2"/>
<dbReference type="CDD" id="cd06223">
    <property type="entry name" value="PRTases_typeI"/>
    <property type="match status" value="1"/>
</dbReference>
<feature type="domain" description="Phosphoribosyltransferase" evidence="1">
    <location>
        <begin position="12"/>
        <end position="138"/>
    </location>
</feature>
<dbReference type="RefSeq" id="WP_425454781.1">
    <property type="nucleotide sequence ID" value="NZ_RJVI01000001.1"/>
</dbReference>
<sequence length="167" mass="18240">MAAEDGIEAALARMAEALRARLAADAVARPLMVGIHTGGVWVAERLRRLLGLDTPLGTLDISFYRDDFTRIGINPQVRPSRLPFAVDDAYLILVDDVLHTGRTVRAALNELFDYGRPAAVRLAVLVERDGRELPIQPDVVGRHMALAPHQHVKLTGPEPLALTVQEG</sequence>
<dbReference type="NCBIfam" id="NF003545">
    <property type="entry name" value="PRK05205.1-1"/>
    <property type="match status" value="1"/>
</dbReference>
<evidence type="ECO:0000313" key="2">
    <source>
        <dbReference type="EMBL" id="ROR34515.1"/>
    </source>
</evidence>
<dbReference type="Proteomes" id="UP000276634">
    <property type="component" value="Unassembled WGS sequence"/>
</dbReference>
<keyword evidence="3" id="KW-1185">Reference proteome</keyword>
<proteinExistence type="predicted"/>
<dbReference type="Pfam" id="PF00156">
    <property type="entry name" value="Pribosyltran"/>
    <property type="match status" value="1"/>
</dbReference>
<comment type="caution">
    <text evidence="2">The sequence shown here is derived from an EMBL/GenBank/DDBJ whole genome shotgun (WGS) entry which is preliminary data.</text>
</comment>
<dbReference type="Gene3D" id="3.40.50.2020">
    <property type="match status" value="1"/>
</dbReference>
<dbReference type="InterPro" id="IPR050137">
    <property type="entry name" value="PyrR_bifunctional"/>
</dbReference>
<keyword evidence="2" id="KW-0328">Glycosyltransferase</keyword>
<protein>
    <submittedName>
        <fullName evidence="2">Pyrimidine operon attenuation protein/uracil phosphoribosyltransferase</fullName>
    </submittedName>
</protein>
<accession>A0A3N1Y6X2</accession>